<keyword evidence="5" id="KW-1035">Host cytoplasm</keyword>
<proteinExistence type="predicted"/>
<keyword evidence="4" id="KW-0946">Virion</keyword>
<comment type="subcellular location">
    <subcellularLocation>
        <location evidence="1">Host cytoplasm</location>
    </subcellularLocation>
    <subcellularLocation>
        <location evidence="2">Virion</location>
    </subcellularLocation>
</comment>
<evidence type="ECO:0000313" key="6">
    <source>
        <dbReference type="EMBL" id="QBC73644.1"/>
    </source>
</evidence>
<accession>A0A411K857</accession>
<dbReference type="EMBL" id="MH936675">
    <property type="protein sequence ID" value="QBC73644.1"/>
    <property type="molecule type" value="Genomic_DNA"/>
</dbReference>
<evidence type="ECO:0000256" key="5">
    <source>
        <dbReference type="ARBA" id="ARBA00023200"/>
    </source>
</evidence>
<protein>
    <recommendedName>
        <fullName evidence="3">Virion infectivity factor</fullName>
    </recommendedName>
</protein>
<sequence length="229" mass="28180">MQNSSRHQQKKRNKKPGPELPLALWIHIAESINRDSSWYITMRLQQMMWGKRGNKLQYKNEDREYENWEITSWGWKMHLRRVKQWIQDNRRGSPWQYKVGGTWKSIGVWFLQAGDYRKVDRHFWWAWRILMCSCRKEKFDIREFMRGRHRWDLCKSCAQGEVVKHTRTKSLERLVLLQMVEQHVFQVLPLWRARRSSITDFPWCRDTTGYTHAWSVQECWLMEYLLEDE</sequence>
<organism evidence="6">
    <name type="scientific">Small ruminant lentivirus</name>
    <dbReference type="NCBI Taxonomy" id="254355"/>
    <lineage>
        <taxon>Viruses</taxon>
        <taxon>Riboviria</taxon>
        <taxon>Pararnavirae</taxon>
        <taxon>Artverviricota</taxon>
        <taxon>Revtraviricetes</taxon>
        <taxon>Ortervirales</taxon>
        <taxon>Retroviridae</taxon>
        <taxon>Orthoretrovirinae</taxon>
        <taxon>Lentivirus</taxon>
        <taxon>Lentivirus capartenc</taxon>
        <taxon>Caprine arthritis encephalitis virus</taxon>
    </lineage>
</organism>
<dbReference type="Pfam" id="PF07401">
    <property type="entry name" value="Lenti_VIF_2"/>
    <property type="match status" value="1"/>
</dbReference>
<name>A0A411K857_CAEV</name>
<evidence type="ECO:0000256" key="1">
    <source>
        <dbReference type="ARBA" id="ARBA00004192"/>
    </source>
</evidence>
<evidence type="ECO:0000256" key="3">
    <source>
        <dbReference type="ARBA" id="ARBA00021299"/>
    </source>
</evidence>
<gene>
    <name evidence="6" type="primary">vif</name>
</gene>
<reference evidence="6" key="1">
    <citation type="submission" date="2018-09" db="EMBL/GenBank/DDBJ databases">
        <title>Molecular characterization of circulating strains of small ruminant lentiviruses in Brazil based on complete gag and pol genes.</title>
        <authorList>
            <person name="Azevedo D.A."/>
            <person name="Monteiro J.P."/>
            <person name="Pinheiro R.R."/>
            <person name="Mudado M.A."/>
            <person name="Andrioli A."/>
            <person name="Araujo J.F."/>
            <person name="Sousa A.L."/>
            <person name="Teixeira M.F."/>
        </authorList>
    </citation>
    <scope>NUCLEOTIDE SEQUENCE</scope>
    <source>
        <strain evidence="6">BRRN_CNPC</strain>
    </source>
</reference>
<evidence type="ECO:0000256" key="2">
    <source>
        <dbReference type="ARBA" id="ARBA00004328"/>
    </source>
</evidence>
<dbReference type="GO" id="GO:0030430">
    <property type="term" value="C:host cell cytoplasm"/>
    <property type="evidence" value="ECO:0007669"/>
    <property type="project" value="UniProtKB-SubCell"/>
</dbReference>
<dbReference type="GO" id="GO:0044423">
    <property type="term" value="C:virion component"/>
    <property type="evidence" value="ECO:0007669"/>
    <property type="project" value="UniProtKB-KW"/>
</dbReference>
<evidence type="ECO:0000256" key="4">
    <source>
        <dbReference type="ARBA" id="ARBA00022844"/>
    </source>
</evidence>
<dbReference type="InterPro" id="IPR009979">
    <property type="entry name" value="Lenti_VIF_2"/>
</dbReference>